<keyword evidence="3" id="KW-1185">Reference proteome</keyword>
<evidence type="ECO:0000313" key="3">
    <source>
        <dbReference type="Proteomes" id="UP001451303"/>
    </source>
</evidence>
<dbReference type="InterPro" id="IPR045296">
    <property type="entry name" value="Complex1_LYR_ETFRF1_LYRM5"/>
</dbReference>
<evidence type="ECO:0000313" key="2">
    <source>
        <dbReference type="EMBL" id="KAL0466076.1"/>
    </source>
</evidence>
<gene>
    <name evidence="2" type="ORF">QR685DRAFT_536852</name>
</gene>
<accession>A0ABR3D077</accession>
<protein>
    <submittedName>
        <fullName evidence="2">Uncharacterized protein</fullName>
    </submittedName>
</protein>
<dbReference type="CDD" id="cd20265">
    <property type="entry name" value="Complex1_LYR_ETFRF1_LYRM5"/>
    <property type="match status" value="1"/>
</dbReference>
<sequence>MCTDFPLYSINTNTIIIGCNVNTHQFHHHHPYKITSIFSQSVKPQLFNPSITITTIMALPPPNPVLRRQVIQLYKELLHMGKEYPQGYDYFRPRLHRAFMSKSGLRDEGEIKQAIATAQFVQKELQALYYLKKYRTLKKQYEVGESQAFGEYHQV</sequence>
<dbReference type="InterPro" id="IPR052000">
    <property type="entry name" value="ETFRF1"/>
</dbReference>
<reference evidence="2 3" key="1">
    <citation type="submission" date="2023-09" db="EMBL/GenBank/DDBJ databases">
        <title>Multi-omics analysis of a traditional fermented food reveals byproduct-associated fungal strains for waste-to-food upcycling.</title>
        <authorList>
            <consortium name="Lawrence Berkeley National Laboratory"/>
            <person name="Rekdal V.M."/>
            <person name="Villalobos-Escobedo J.M."/>
            <person name="Rodriguez-Valeron N."/>
            <person name="Garcia M.O."/>
            <person name="Vasquez D.P."/>
            <person name="Damayanti I."/>
            <person name="Sorensen P.M."/>
            <person name="Baidoo E.E."/>
            <person name="De Carvalho A.C."/>
            <person name="Riley R."/>
            <person name="Lipzen A."/>
            <person name="He G."/>
            <person name="Yan M."/>
            <person name="Haridas S."/>
            <person name="Daum C."/>
            <person name="Yoshinaga Y."/>
            <person name="Ng V."/>
            <person name="Grigoriev I.V."/>
            <person name="Munk R."/>
            <person name="Nuraida L."/>
            <person name="Wijaya C.H."/>
            <person name="Morales P.-C."/>
            <person name="Keasling J.D."/>
        </authorList>
    </citation>
    <scope>NUCLEOTIDE SEQUENCE [LARGE SCALE GENOMIC DNA]</scope>
    <source>
        <strain evidence="2 3">FGSC 2613</strain>
    </source>
</reference>
<comment type="similarity">
    <text evidence="1">Belongs to the complex I LYR family.</text>
</comment>
<name>A0ABR3D077_NEUIN</name>
<comment type="caution">
    <text evidence="2">The sequence shown here is derived from an EMBL/GenBank/DDBJ whole genome shotgun (WGS) entry which is preliminary data.</text>
</comment>
<proteinExistence type="inferred from homology"/>
<dbReference type="PANTHER" id="PTHR21024">
    <property type="entry name" value="GROWTH HORMONE-INDUCIBLE SOLUBLE PROTEIN-RELATED"/>
    <property type="match status" value="1"/>
</dbReference>
<dbReference type="Pfam" id="PF13233">
    <property type="entry name" value="Complex1_LYR_2"/>
    <property type="match status" value="1"/>
</dbReference>
<evidence type="ECO:0000256" key="1">
    <source>
        <dbReference type="ARBA" id="ARBA00009508"/>
    </source>
</evidence>
<dbReference type="EMBL" id="JAVLET010000014">
    <property type="protein sequence ID" value="KAL0466076.1"/>
    <property type="molecule type" value="Genomic_DNA"/>
</dbReference>
<dbReference type="Proteomes" id="UP001451303">
    <property type="component" value="Unassembled WGS sequence"/>
</dbReference>
<organism evidence="2 3">
    <name type="scientific">Neurospora intermedia</name>
    <dbReference type="NCBI Taxonomy" id="5142"/>
    <lineage>
        <taxon>Eukaryota</taxon>
        <taxon>Fungi</taxon>
        <taxon>Dikarya</taxon>
        <taxon>Ascomycota</taxon>
        <taxon>Pezizomycotina</taxon>
        <taxon>Sordariomycetes</taxon>
        <taxon>Sordariomycetidae</taxon>
        <taxon>Sordariales</taxon>
        <taxon>Sordariaceae</taxon>
        <taxon>Neurospora</taxon>
    </lineage>
</organism>
<dbReference type="PANTHER" id="PTHR21024:SF0">
    <property type="entry name" value="ELECTRON TRANSFER FLAVOPROTEIN REGULATORY FACTOR 1"/>
    <property type="match status" value="1"/>
</dbReference>